<proteinExistence type="predicted"/>
<sequence length="45" mass="5250">MEKPLISVRGAALSDKRHFVRLIRAASREYENTAVYFHSCVSKRR</sequence>
<dbReference type="AlphaFoldDB" id="D0WBV6"/>
<comment type="caution">
    <text evidence="1">The sequence shown here is derived from an EMBL/GenBank/DDBJ whole genome shotgun (WGS) entry which is preliminary data.</text>
</comment>
<accession>D0WBV6</accession>
<reference evidence="1 2" key="1">
    <citation type="submission" date="2009-10" db="EMBL/GenBank/DDBJ databases">
        <authorList>
            <person name="Weinstock G."/>
            <person name="Sodergren E."/>
            <person name="Clifton S."/>
            <person name="Fulton L."/>
            <person name="Fulton B."/>
            <person name="Courtney L."/>
            <person name="Fronick C."/>
            <person name="Harrison M."/>
            <person name="Strong C."/>
            <person name="Farmer C."/>
            <person name="Delahaunty K."/>
            <person name="Markovic C."/>
            <person name="Hall O."/>
            <person name="Minx P."/>
            <person name="Tomlinson C."/>
            <person name="Mitreva M."/>
            <person name="Nelson J."/>
            <person name="Hou S."/>
            <person name="Wollam A."/>
            <person name="Pepin K.H."/>
            <person name="Johnson M."/>
            <person name="Bhonagiri V."/>
            <person name="Nash W.E."/>
            <person name="Warren W."/>
            <person name="Chinwalla A."/>
            <person name="Mardis E.R."/>
            <person name="Wilson R.K."/>
        </authorList>
    </citation>
    <scope>NUCLEOTIDE SEQUENCE [LARGE SCALE GENOMIC DNA]</scope>
    <source>
        <strain evidence="1 2">ATCC 23970</strain>
    </source>
</reference>
<dbReference type="EMBL" id="ACEQ02000026">
    <property type="protein sequence ID" value="EEZ74968.1"/>
    <property type="molecule type" value="Genomic_DNA"/>
</dbReference>
<gene>
    <name evidence="1" type="ORF">NEILACOT_05033</name>
</gene>
<name>D0WBV6_NEILA</name>
<organism evidence="1 2">
    <name type="scientific">Neisseria lactamica ATCC 23970</name>
    <dbReference type="NCBI Taxonomy" id="546265"/>
    <lineage>
        <taxon>Bacteria</taxon>
        <taxon>Pseudomonadati</taxon>
        <taxon>Pseudomonadota</taxon>
        <taxon>Betaproteobacteria</taxon>
        <taxon>Neisseriales</taxon>
        <taxon>Neisseriaceae</taxon>
        <taxon>Neisseria</taxon>
    </lineage>
</organism>
<dbReference type="Proteomes" id="UP000003843">
    <property type="component" value="Unassembled WGS sequence"/>
</dbReference>
<protein>
    <submittedName>
        <fullName evidence="1">Uncharacterized protein</fullName>
    </submittedName>
</protein>
<evidence type="ECO:0000313" key="2">
    <source>
        <dbReference type="Proteomes" id="UP000003843"/>
    </source>
</evidence>
<evidence type="ECO:0000313" key="1">
    <source>
        <dbReference type="EMBL" id="EEZ74968.1"/>
    </source>
</evidence>